<organism evidence="1 2">
    <name type="scientific">Sphingobacterium thalpophilum</name>
    <dbReference type="NCBI Taxonomy" id="259"/>
    <lineage>
        <taxon>Bacteria</taxon>
        <taxon>Pseudomonadati</taxon>
        <taxon>Bacteroidota</taxon>
        <taxon>Sphingobacteriia</taxon>
        <taxon>Sphingobacteriales</taxon>
        <taxon>Sphingobacteriaceae</taxon>
        <taxon>Sphingobacterium</taxon>
    </lineage>
</organism>
<evidence type="ECO:0000313" key="1">
    <source>
        <dbReference type="EMBL" id="MEZ0454416.1"/>
    </source>
</evidence>
<reference evidence="1 2" key="1">
    <citation type="submission" date="2024-06" db="EMBL/GenBank/DDBJ databases">
        <title>Soil Sphingobacterium thalpophilum.</title>
        <authorList>
            <person name="Yang J."/>
            <person name="Li J."/>
        </authorList>
    </citation>
    <scope>NUCLEOTIDE SEQUENCE [LARGE SCALE GENOMIC DNA]</scope>
    <source>
        <strain evidence="1 2">22g91tb</strain>
    </source>
</reference>
<dbReference type="EMBL" id="JBEOQB010000008">
    <property type="protein sequence ID" value="MEZ0454416.1"/>
    <property type="molecule type" value="Genomic_DNA"/>
</dbReference>
<comment type="caution">
    <text evidence="1">The sequence shown here is derived from an EMBL/GenBank/DDBJ whole genome shotgun (WGS) entry which is preliminary data.</text>
</comment>
<evidence type="ECO:0000313" key="2">
    <source>
        <dbReference type="Proteomes" id="UP001566204"/>
    </source>
</evidence>
<dbReference type="Proteomes" id="UP001566204">
    <property type="component" value="Unassembled WGS sequence"/>
</dbReference>
<accession>A0ABV4HIQ6</accession>
<name>A0ABV4HIQ6_9SPHI</name>
<sequence length="134" mass="15868">MSIINDRDFPIVFVNIAHDTQEEHNHAEDLKEFEKLVSRHEKFVLINEGGSPDREYKHNREETKMVNNFMRTNRAKLKEFAVAMIHIEPSPLKRLAFKPFHHIFEKFWGMKLAFVSDRAEAVHLANSLLRLEKE</sequence>
<proteinExistence type="predicted"/>
<protein>
    <submittedName>
        <fullName evidence="1">Uncharacterized protein</fullName>
    </submittedName>
</protein>
<keyword evidence="2" id="KW-1185">Reference proteome</keyword>
<gene>
    <name evidence="1" type="ORF">ABTW24_22685</name>
</gene>
<dbReference type="RefSeq" id="WP_324760551.1">
    <property type="nucleotide sequence ID" value="NZ_CP141191.1"/>
</dbReference>